<evidence type="ECO:0000313" key="3">
    <source>
        <dbReference type="Proteomes" id="UP000632659"/>
    </source>
</evidence>
<feature type="transmembrane region" description="Helical" evidence="1">
    <location>
        <begin position="196"/>
        <end position="216"/>
    </location>
</feature>
<organism evidence="2 3">
    <name type="scientific">Massiliimalia timonensis</name>
    <dbReference type="NCBI Taxonomy" id="1987501"/>
    <lineage>
        <taxon>Bacteria</taxon>
        <taxon>Bacillati</taxon>
        <taxon>Bacillota</taxon>
        <taxon>Clostridia</taxon>
        <taxon>Eubacteriales</taxon>
        <taxon>Oscillospiraceae</taxon>
        <taxon>Massiliimalia</taxon>
    </lineage>
</organism>
<dbReference type="RefSeq" id="WP_187536538.1">
    <property type="nucleotide sequence ID" value="NZ_JACRTL010000004.1"/>
</dbReference>
<dbReference type="PANTHER" id="PTHR36833:SF1">
    <property type="entry name" value="INTEGRAL MEMBRANE TRANSPORT PROTEIN"/>
    <property type="match status" value="1"/>
</dbReference>
<evidence type="ECO:0000256" key="1">
    <source>
        <dbReference type="SAM" id="Phobius"/>
    </source>
</evidence>
<keyword evidence="1" id="KW-0812">Transmembrane</keyword>
<feature type="transmembrane region" description="Helical" evidence="1">
    <location>
        <begin position="146"/>
        <end position="175"/>
    </location>
</feature>
<comment type="caution">
    <text evidence="2">The sequence shown here is derived from an EMBL/GenBank/DDBJ whole genome shotgun (WGS) entry which is preliminary data.</text>
</comment>
<feature type="transmembrane region" description="Helical" evidence="1">
    <location>
        <begin position="21"/>
        <end position="43"/>
    </location>
</feature>
<accession>A0A8J6P4F8</accession>
<name>A0A8J6P4F8_9FIRM</name>
<keyword evidence="1" id="KW-1133">Transmembrane helix</keyword>
<keyword evidence="1" id="KW-0472">Membrane</keyword>
<reference evidence="2" key="1">
    <citation type="submission" date="2020-08" db="EMBL/GenBank/DDBJ databases">
        <title>Genome public.</title>
        <authorList>
            <person name="Liu C."/>
            <person name="Sun Q."/>
        </authorList>
    </citation>
    <scope>NUCLEOTIDE SEQUENCE</scope>
    <source>
        <strain evidence="2">NSJ-15</strain>
    </source>
</reference>
<feature type="transmembrane region" description="Helical" evidence="1">
    <location>
        <begin position="104"/>
        <end position="134"/>
    </location>
</feature>
<keyword evidence="3" id="KW-1185">Reference proteome</keyword>
<dbReference type="PANTHER" id="PTHR36833">
    <property type="entry name" value="SLR0610 PROTEIN-RELATED"/>
    <property type="match status" value="1"/>
</dbReference>
<dbReference type="EMBL" id="JACRTL010000004">
    <property type="protein sequence ID" value="MBC8611118.1"/>
    <property type="molecule type" value="Genomic_DNA"/>
</dbReference>
<dbReference type="InterPro" id="IPR010390">
    <property type="entry name" value="ABC-2_transporter-like"/>
</dbReference>
<feature type="transmembrane region" description="Helical" evidence="1">
    <location>
        <begin position="63"/>
        <end position="83"/>
    </location>
</feature>
<evidence type="ECO:0000313" key="2">
    <source>
        <dbReference type="EMBL" id="MBC8611118.1"/>
    </source>
</evidence>
<proteinExistence type="predicted"/>
<dbReference type="AlphaFoldDB" id="A0A8J6P4F8"/>
<dbReference type="Proteomes" id="UP000632659">
    <property type="component" value="Unassembled WGS sequence"/>
</dbReference>
<feature type="transmembrane region" description="Helical" evidence="1">
    <location>
        <begin position="236"/>
        <end position="256"/>
    </location>
</feature>
<dbReference type="Pfam" id="PF06182">
    <property type="entry name" value="ABC2_membrane_6"/>
    <property type="match status" value="1"/>
</dbReference>
<protein>
    <submittedName>
        <fullName evidence="2">ABC-2 family transporter protein</fullName>
    </submittedName>
</protein>
<sequence>MKRMLSIYFTFIKMHIRQQMMYRMSFFAGVVGQAFSYGVQFLMIHILTSSFGTLAGWKPEEVLFMYAFSLLSYGLGASCFYNMSTRLSGKVRTGEFDVSMTKPLSPFVFEFFGGFNAGYVTHITLSVVVLVITIQKTSFQVSVGNIALLLFLLICSAMMQGAFLLISAVPSFFTVNQNPVLDFLLWDIKKFVDYPITIYGGVIQVVLSFLLPYAFLAFYPASWLLGKENLTILPDFVQYLAPVISILFFAVTLKLWHFGLSRYQSTGS</sequence>
<gene>
    <name evidence="2" type="ORF">H8702_08325</name>
</gene>